<name>A0A8S9G666_BRACR</name>
<dbReference type="AlphaFoldDB" id="A0A8S9G666"/>
<dbReference type="Proteomes" id="UP000712281">
    <property type="component" value="Unassembled WGS sequence"/>
</dbReference>
<evidence type="ECO:0000313" key="1">
    <source>
        <dbReference type="EMBL" id="KAF2540729.1"/>
    </source>
</evidence>
<reference evidence="1" key="1">
    <citation type="submission" date="2019-12" db="EMBL/GenBank/DDBJ databases">
        <title>Genome sequencing and annotation of Brassica cretica.</title>
        <authorList>
            <person name="Studholme D.J."/>
            <person name="Sarris P.F."/>
        </authorList>
    </citation>
    <scope>NUCLEOTIDE SEQUENCE</scope>
    <source>
        <strain evidence="1">PFS-001/15</strain>
        <tissue evidence="1">Leaf</tissue>
    </source>
</reference>
<accession>A0A8S9G666</accession>
<protein>
    <submittedName>
        <fullName evidence="1">Uncharacterized protein</fullName>
    </submittedName>
</protein>
<gene>
    <name evidence="1" type="ORF">F2Q68_00029763</name>
</gene>
<comment type="caution">
    <text evidence="1">The sequence shown here is derived from an EMBL/GenBank/DDBJ whole genome shotgun (WGS) entry which is preliminary data.</text>
</comment>
<sequence length="225" mass="25111">MDVRSEPTQARSNKLSPPKLRLQVRFAAGELWHTRILTGLTNHTSRFSSPMEPVPCPPPLPRTRNYTSNGIVLVSCNGGLNQMRLPKRFSTKYGYQMFQMPHVSWSDDNLKQVPVANNREAEEVPEGDGTDNTCGEDMISVSVLFVKDCCSSFSLLQGLETPSEFLTRPVCCGSVTHNSNATRKKVMKSKTSCDRACLLFNAGSEETVVWRWQRKLAVVVGAEKE</sequence>
<evidence type="ECO:0000313" key="2">
    <source>
        <dbReference type="Proteomes" id="UP000712281"/>
    </source>
</evidence>
<organism evidence="1 2">
    <name type="scientific">Brassica cretica</name>
    <name type="common">Mustard</name>
    <dbReference type="NCBI Taxonomy" id="69181"/>
    <lineage>
        <taxon>Eukaryota</taxon>
        <taxon>Viridiplantae</taxon>
        <taxon>Streptophyta</taxon>
        <taxon>Embryophyta</taxon>
        <taxon>Tracheophyta</taxon>
        <taxon>Spermatophyta</taxon>
        <taxon>Magnoliopsida</taxon>
        <taxon>eudicotyledons</taxon>
        <taxon>Gunneridae</taxon>
        <taxon>Pentapetalae</taxon>
        <taxon>rosids</taxon>
        <taxon>malvids</taxon>
        <taxon>Brassicales</taxon>
        <taxon>Brassicaceae</taxon>
        <taxon>Brassiceae</taxon>
        <taxon>Brassica</taxon>
    </lineage>
</organism>
<proteinExistence type="predicted"/>
<dbReference type="EMBL" id="QGKW02002005">
    <property type="protein sequence ID" value="KAF2540729.1"/>
    <property type="molecule type" value="Genomic_DNA"/>
</dbReference>